<reference evidence="2" key="1">
    <citation type="submission" date="2020-06" db="EMBL/GenBank/DDBJ databases">
        <authorList>
            <consortium name="Plant Systems Biology data submission"/>
        </authorList>
    </citation>
    <scope>NUCLEOTIDE SEQUENCE</scope>
    <source>
        <strain evidence="2">D6</strain>
    </source>
</reference>
<proteinExistence type="predicted"/>
<gene>
    <name evidence="2" type="ORF">SEMRO_595_G172610.1</name>
</gene>
<feature type="transmembrane region" description="Helical" evidence="1">
    <location>
        <begin position="143"/>
        <end position="166"/>
    </location>
</feature>
<dbReference type="EMBL" id="CAICTM010000594">
    <property type="protein sequence ID" value="CAB9513498.1"/>
    <property type="molecule type" value="Genomic_DNA"/>
</dbReference>
<keyword evidence="1" id="KW-0472">Membrane</keyword>
<accession>A0A9N8E2X4</accession>
<evidence type="ECO:0000256" key="1">
    <source>
        <dbReference type="SAM" id="Phobius"/>
    </source>
</evidence>
<keyword evidence="1" id="KW-0812">Transmembrane</keyword>
<dbReference type="AlphaFoldDB" id="A0A9N8E2X4"/>
<organism evidence="2 3">
    <name type="scientific">Seminavis robusta</name>
    <dbReference type="NCBI Taxonomy" id="568900"/>
    <lineage>
        <taxon>Eukaryota</taxon>
        <taxon>Sar</taxon>
        <taxon>Stramenopiles</taxon>
        <taxon>Ochrophyta</taxon>
        <taxon>Bacillariophyta</taxon>
        <taxon>Bacillariophyceae</taxon>
        <taxon>Bacillariophycidae</taxon>
        <taxon>Naviculales</taxon>
        <taxon>Naviculaceae</taxon>
        <taxon>Seminavis</taxon>
    </lineage>
</organism>
<feature type="transmembrane region" description="Helical" evidence="1">
    <location>
        <begin position="226"/>
        <end position="246"/>
    </location>
</feature>
<feature type="transmembrane region" description="Helical" evidence="1">
    <location>
        <begin position="294"/>
        <end position="314"/>
    </location>
</feature>
<sequence>MLFRLSGRTIAGSVVLPRQWISVPVVTAFLCLLLRNCVVVGFWPHAHHRHHHHHRISATRLYDVAPLWNFLNQEDVALLAVDDASYGNYVPAATTLFVNMLTPASILAAGMISIGVKAAPFKPPTAIQDDPDMVQQIDLLKRLYIIVTLISFCSELLAVMWATVAINQLTERNLEPATSVWELLVRDCDLEWAAVNSHFVLGMVGFMILVGIRGYIMLLEAEASEAVMVSTLSGVGAALLLMVSIVNRGVQAGGGNGLGYGATVLDMFGHYVTLLYQRAQGMEAGIFDGSFGPLGMGAIFLEVISIAFAAYAILFQSANMNLGKLNQKLNQTSEPENQNSDLMHDNANILNDDKEAADGLATGIGNNELNR</sequence>
<feature type="transmembrane region" description="Helical" evidence="1">
    <location>
        <begin position="20"/>
        <end position="43"/>
    </location>
</feature>
<feature type="transmembrane region" description="Helical" evidence="1">
    <location>
        <begin position="199"/>
        <end position="219"/>
    </location>
</feature>
<keyword evidence="3" id="KW-1185">Reference proteome</keyword>
<evidence type="ECO:0000313" key="3">
    <source>
        <dbReference type="Proteomes" id="UP001153069"/>
    </source>
</evidence>
<dbReference type="OrthoDB" id="46767at2759"/>
<protein>
    <submittedName>
        <fullName evidence="2">Uncharacterized protein</fullName>
    </submittedName>
</protein>
<dbReference type="Proteomes" id="UP001153069">
    <property type="component" value="Unassembled WGS sequence"/>
</dbReference>
<comment type="caution">
    <text evidence="2">The sequence shown here is derived from an EMBL/GenBank/DDBJ whole genome shotgun (WGS) entry which is preliminary data.</text>
</comment>
<evidence type="ECO:0000313" key="2">
    <source>
        <dbReference type="EMBL" id="CAB9513498.1"/>
    </source>
</evidence>
<keyword evidence="1" id="KW-1133">Transmembrane helix</keyword>
<name>A0A9N8E2X4_9STRA</name>